<evidence type="ECO:0000313" key="2">
    <source>
        <dbReference type="Proteomes" id="UP000236291"/>
    </source>
</evidence>
<feature type="non-terminal residue" evidence="1">
    <location>
        <position position="1"/>
    </location>
</feature>
<evidence type="ECO:0000313" key="1">
    <source>
        <dbReference type="EMBL" id="PNX57389.1"/>
    </source>
</evidence>
<reference evidence="1 2" key="1">
    <citation type="journal article" date="2014" name="Am. J. Bot.">
        <title>Genome assembly and annotation for red clover (Trifolium pratense; Fabaceae).</title>
        <authorList>
            <person name="Istvanek J."/>
            <person name="Jaros M."/>
            <person name="Krenek A."/>
            <person name="Repkova J."/>
        </authorList>
    </citation>
    <scope>NUCLEOTIDE SEQUENCE [LARGE SCALE GENOMIC DNA]</scope>
    <source>
        <strain evidence="2">cv. Tatra</strain>
        <tissue evidence="1">Young leaves</tissue>
    </source>
</reference>
<dbReference type="EMBL" id="ASHM01123397">
    <property type="protein sequence ID" value="PNX57389.1"/>
    <property type="molecule type" value="Genomic_DNA"/>
</dbReference>
<comment type="caution">
    <text evidence="1">The sequence shown here is derived from an EMBL/GenBank/DDBJ whole genome shotgun (WGS) entry which is preliminary data.</text>
</comment>
<dbReference type="Proteomes" id="UP000236291">
    <property type="component" value="Unassembled WGS sequence"/>
</dbReference>
<sequence length="97" mass="11111">RIFGHLLTDNGLLAILDGCPLLESLDMEDGDYILFSNNVFDRYMKQIKKKGVTDRYLGDRYEGAISGYGNEVIYRLLDLLTFPRENSDDSYHSVDDP</sequence>
<organism evidence="1 2">
    <name type="scientific">Trifolium pratense</name>
    <name type="common">Red clover</name>
    <dbReference type="NCBI Taxonomy" id="57577"/>
    <lineage>
        <taxon>Eukaryota</taxon>
        <taxon>Viridiplantae</taxon>
        <taxon>Streptophyta</taxon>
        <taxon>Embryophyta</taxon>
        <taxon>Tracheophyta</taxon>
        <taxon>Spermatophyta</taxon>
        <taxon>Magnoliopsida</taxon>
        <taxon>eudicotyledons</taxon>
        <taxon>Gunneridae</taxon>
        <taxon>Pentapetalae</taxon>
        <taxon>rosids</taxon>
        <taxon>fabids</taxon>
        <taxon>Fabales</taxon>
        <taxon>Fabaceae</taxon>
        <taxon>Papilionoideae</taxon>
        <taxon>50 kb inversion clade</taxon>
        <taxon>NPAAA clade</taxon>
        <taxon>Hologalegina</taxon>
        <taxon>IRL clade</taxon>
        <taxon>Trifolieae</taxon>
        <taxon>Trifolium</taxon>
    </lineage>
</organism>
<reference evidence="1 2" key="2">
    <citation type="journal article" date="2017" name="Front. Plant Sci.">
        <title>Gene Classification and Mining of Molecular Markers Useful in Red Clover (Trifolium pratense) Breeding.</title>
        <authorList>
            <person name="Istvanek J."/>
            <person name="Dluhosova J."/>
            <person name="Dluhos P."/>
            <person name="Patkova L."/>
            <person name="Nedelnik J."/>
            <person name="Repkova J."/>
        </authorList>
    </citation>
    <scope>NUCLEOTIDE SEQUENCE [LARGE SCALE GENOMIC DNA]</scope>
    <source>
        <strain evidence="2">cv. Tatra</strain>
        <tissue evidence="1">Young leaves</tissue>
    </source>
</reference>
<gene>
    <name evidence="1" type="ORF">L195_g058670</name>
</gene>
<proteinExistence type="predicted"/>
<accession>A0A2K3JTL6</accession>
<name>A0A2K3JTL6_TRIPR</name>
<dbReference type="AlphaFoldDB" id="A0A2K3JTL6"/>
<protein>
    <submittedName>
        <fullName evidence="1">Uncharacterized protein</fullName>
    </submittedName>
</protein>